<evidence type="ECO:0000256" key="2">
    <source>
        <dbReference type="ARBA" id="ARBA00022857"/>
    </source>
</evidence>
<gene>
    <name evidence="8" type="primary">LOC131806394</name>
</gene>
<comment type="subcellular location">
    <subcellularLocation>
        <location evidence="1">Mitochondrion</location>
    </subcellularLocation>
</comment>
<dbReference type="InterPro" id="IPR002347">
    <property type="entry name" value="SDR_fam"/>
</dbReference>
<proteinExistence type="inferred from homology"/>
<dbReference type="GeneID" id="131806394"/>
<protein>
    <submittedName>
        <fullName evidence="8">Inactive hydroxysteroid dehydrogenase-like protein 1</fullName>
    </submittedName>
</protein>
<dbReference type="PANTHER" id="PTHR44889">
    <property type="entry name" value="INACTIVE HYDROXYSTEROID DEHYDROGENASE-LIKE PROTEIN 1"/>
    <property type="match status" value="1"/>
</dbReference>
<evidence type="ECO:0000313" key="7">
    <source>
        <dbReference type="Proteomes" id="UP001652621"/>
    </source>
</evidence>
<keyword evidence="4" id="KW-0496">Mitochondrion</keyword>
<name>A0ABM3VKV2_MUSDO</name>
<comment type="similarity">
    <text evidence="5">Belongs to the short-chain dehydrogenases/reductases (SDR) family. 17-beta-HSD 3 subfamily.</text>
</comment>
<reference evidence="8" key="1">
    <citation type="submission" date="2025-08" db="UniProtKB">
        <authorList>
            <consortium name="RefSeq"/>
        </authorList>
    </citation>
    <scope>IDENTIFICATION</scope>
    <source>
        <strain evidence="8">Aabys</strain>
        <tissue evidence="8">Whole body</tissue>
    </source>
</reference>
<dbReference type="Gene3D" id="3.40.50.720">
    <property type="entry name" value="NAD(P)-binding Rossmann-like Domain"/>
    <property type="match status" value="1"/>
</dbReference>
<evidence type="ECO:0000313" key="8">
    <source>
        <dbReference type="RefSeq" id="XP_058986435.1"/>
    </source>
</evidence>
<keyword evidence="6" id="KW-1133">Transmembrane helix</keyword>
<evidence type="ECO:0000256" key="5">
    <source>
        <dbReference type="ARBA" id="ARBA00038261"/>
    </source>
</evidence>
<dbReference type="InterPro" id="IPR020904">
    <property type="entry name" value="Sc_DH/Rdtase_CS"/>
</dbReference>
<dbReference type="PANTHER" id="PTHR44889:SF1">
    <property type="entry name" value="INACTIVE HYDROXYSTEROID DEHYDROGENASE-LIKE PROTEIN 1"/>
    <property type="match status" value="1"/>
</dbReference>
<organism evidence="7 8">
    <name type="scientific">Musca domestica</name>
    <name type="common">House fly</name>
    <dbReference type="NCBI Taxonomy" id="7370"/>
    <lineage>
        <taxon>Eukaryota</taxon>
        <taxon>Metazoa</taxon>
        <taxon>Ecdysozoa</taxon>
        <taxon>Arthropoda</taxon>
        <taxon>Hexapoda</taxon>
        <taxon>Insecta</taxon>
        <taxon>Pterygota</taxon>
        <taxon>Neoptera</taxon>
        <taxon>Endopterygota</taxon>
        <taxon>Diptera</taxon>
        <taxon>Brachycera</taxon>
        <taxon>Muscomorpha</taxon>
        <taxon>Muscoidea</taxon>
        <taxon>Muscidae</taxon>
        <taxon>Musca</taxon>
    </lineage>
</organism>
<dbReference type="PRINTS" id="PR00080">
    <property type="entry name" value="SDRFAMILY"/>
</dbReference>
<dbReference type="Pfam" id="PF00106">
    <property type="entry name" value="adh_short"/>
    <property type="match status" value="1"/>
</dbReference>
<dbReference type="InterPro" id="IPR052149">
    <property type="entry name" value="17-beta-HSD3-like"/>
</dbReference>
<keyword evidence="2" id="KW-0521">NADP</keyword>
<dbReference type="RefSeq" id="XP_058986435.1">
    <property type="nucleotide sequence ID" value="XM_059130452.1"/>
</dbReference>
<keyword evidence="6" id="KW-0812">Transmembrane</keyword>
<dbReference type="SUPFAM" id="SSF51735">
    <property type="entry name" value="NAD(P)-binding Rossmann-fold domains"/>
    <property type="match status" value="1"/>
</dbReference>
<dbReference type="PIRSF" id="PIRSF000126">
    <property type="entry name" value="11-beta-HSD1"/>
    <property type="match status" value="1"/>
</dbReference>
<dbReference type="InterPro" id="IPR036291">
    <property type="entry name" value="NAD(P)-bd_dom_sf"/>
</dbReference>
<keyword evidence="7" id="KW-1185">Reference proteome</keyword>
<evidence type="ECO:0000256" key="1">
    <source>
        <dbReference type="ARBA" id="ARBA00004173"/>
    </source>
</evidence>
<dbReference type="Proteomes" id="UP001652621">
    <property type="component" value="Unplaced"/>
</dbReference>
<feature type="transmembrane region" description="Helical" evidence="6">
    <location>
        <begin position="6"/>
        <end position="31"/>
    </location>
</feature>
<accession>A0ABM3VKV2</accession>
<sequence>MIMWGFFAIIGIYICVCILCYCLKTPVLLLYHKYLTKNIPLTERFGKWAAITGSTDGIGKAYAKQLAHRGFNLVLIARNKDKLEHVAKEIENSFSVEVMTIQADFSLGPEIYAKLFEALAKKPIGLLVNNVGTYAGRTDLMWSFPRKLLWDMIYVNMAAATELSLHFVRVWEGNGTRGCIVNVSSGLESYPAPYGGIYSATKAYMRNFTTTLRYEVRHLGITVQLLSPHFVSTKLVDFSSYLQRGNFLVPTADVYARHAIRTLGKDDTTTGYFWHTLNDVLLKMVPYYYRAKVFDLIAKCLVDDYSETITKLNDEKRVKVRNEK</sequence>
<dbReference type="CDD" id="cd05356">
    <property type="entry name" value="17beta-HSD1_like_SDR_c"/>
    <property type="match status" value="1"/>
</dbReference>
<keyword evidence="3" id="KW-0560">Oxidoreductase</keyword>
<evidence type="ECO:0000256" key="3">
    <source>
        <dbReference type="ARBA" id="ARBA00023002"/>
    </source>
</evidence>
<evidence type="ECO:0000256" key="6">
    <source>
        <dbReference type="SAM" id="Phobius"/>
    </source>
</evidence>
<dbReference type="PROSITE" id="PS00061">
    <property type="entry name" value="ADH_SHORT"/>
    <property type="match status" value="1"/>
</dbReference>
<evidence type="ECO:0000256" key="4">
    <source>
        <dbReference type="ARBA" id="ARBA00023128"/>
    </source>
</evidence>
<keyword evidence="6" id="KW-0472">Membrane</keyword>
<dbReference type="PRINTS" id="PR00081">
    <property type="entry name" value="GDHRDH"/>
</dbReference>